<sequence>MAGDDEVSKQIDDFFSVKTVIIIGWVLFVPTLLSFIYGVTSWCLIKKFRNIRNYVLLSAISANAIRLFVFELCMILITPVAILRYPVLRVIPISLVMYTTLAFHCWLLVLSFYFYVDLVKVFHLEVRNRYLKCGLFAWGIPLILSIVYTIAALFCYVFNTTEIVTNYMFEALTKTLLLIPIMFNFMIYLTVVYSLFRGCEPVGCPAINKWCRFYIATLIFVLSNIIQLATILEILDIKVFAIVVIAELGIYLNTIALDVFIIIVKSNRELWHEFLKRRIIQNWQEM</sequence>
<accession>A0ACC2Q3S0</accession>
<dbReference type="EMBL" id="CM056803">
    <property type="protein sequence ID" value="KAJ8707468.1"/>
    <property type="molecule type" value="Genomic_DNA"/>
</dbReference>
<reference evidence="1" key="1">
    <citation type="submission" date="2023-03" db="EMBL/GenBank/DDBJ databases">
        <title>Chromosome-level genomes of two armyworms, Mythimna separata and Mythimna loreyi, provide insights into the biosynthesis and reception of sex pheromones.</title>
        <authorList>
            <person name="Zhao H."/>
        </authorList>
    </citation>
    <scope>NUCLEOTIDE SEQUENCE</scope>
    <source>
        <strain evidence="1">BeijingLab</strain>
    </source>
</reference>
<comment type="caution">
    <text evidence="1">The sequence shown here is derived from an EMBL/GenBank/DDBJ whole genome shotgun (WGS) entry which is preliminary data.</text>
</comment>
<evidence type="ECO:0000313" key="2">
    <source>
        <dbReference type="Proteomes" id="UP001231649"/>
    </source>
</evidence>
<name>A0ACC2Q3S0_9NEOP</name>
<organism evidence="1 2">
    <name type="scientific">Mythimna loreyi</name>
    <dbReference type="NCBI Taxonomy" id="667449"/>
    <lineage>
        <taxon>Eukaryota</taxon>
        <taxon>Metazoa</taxon>
        <taxon>Ecdysozoa</taxon>
        <taxon>Arthropoda</taxon>
        <taxon>Hexapoda</taxon>
        <taxon>Insecta</taxon>
        <taxon>Pterygota</taxon>
        <taxon>Neoptera</taxon>
        <taxon>Endopterygota</taxon>
        <taxon>Lepidoptera</taxon>
        <taxon>Glossata</taxon>
        <taxon>Ditrysia</taxon>
        <taxon>Noctuoidea</taxon>
        <taxon>Noctuidae</taxon>
        <taxon>Noctuinae</taxon>
        <taxon>Hadenini</taxon>
        <taxon>Mythimna</taxon>
    </lineage>
</organism>
<dbReference type="Proteomes" id="UP001231649">
    <property type="component" value="Chromosome 27"/>
</dbReference>
<gene>
    <name evidence="1" type="ORF">PYW08_010720</name>
</gene>
<proteinExistence type="predicted"/>
<evidence type="ECO:0000313" key="1">
    <source>
        <dbReference type="EMBL" id="KAJ8707468.1"/>
    </source>
</evidence>
<protein>
    <submittedName>
        <fullName evidence="1">Uncharacterized protein</fullName>
    </submittedName>
</protein>
<keyword evidence="2" id="KW-1185">Reference proteome</keyword>